<dbReference type="InterPro" id="IPR032675">
    <property type="entry name" value="LRR_dom_sf"/>
</dbReference>
<keyword evidence="3" id="KW-0547">Nucleotide-binding</keyword>
<evidence type="ECO:0000256" key="2">
    <source>
        <dbReference type="ARBA" id="ARBA00022737"/>
    </source>
</evidence>
<dbReference type="InterPro" id="IPR027417">
    <property type="entry name" value="P-loop_NTPase"/>
</dbReference>
<dbReference type="Gene3D" id="3.80.10.10">
    <property type="entry name" value="Ribonuclease Inhibitor"/>
    <property type="match status" value="1"/>
</dbReference>
<dbReference type="InterPro" id="IPR001611">
    <property type="entry name" value="Leu-rich_rpt"/>
</dbReference>
<dbReference type="InterPro" id="IPR051261">
    <property type="entry name" value="NLR"/>
</dbReference>
<dbReference type="SMART" id="SM00368">
    <property type="entry name" value="LRR_RI"/>
    <property type="match status" value="4"/>
</dbReference>
<evidence type="ECO:0000313" key="6">
    <source>
        <dbReference type="EMBL" id="CAB3264373.1"/>
    </source>
</evidence>
<dbReference type="PANTHER" id="PTHR24106">
    <property type="entry name" value="NACHT, LRR AND CARD DOMAINS-CONTAINING"/>
    <property type="match status" value="1"/>
</dbReference>
<keyword evidence="2" id="KW-0677">Repeat</keyword>
<dbReference type="PROSITE" id="PS50837">
    <property type="entry name" value="NACHT"/>
    <property type="match status" value="1"/>
</dbReference>
<dbReference type="Pfam" id="PF17779">
    <property type="entry name" value="WHD_NOD2"/>
    <property type="match status" value="1"/>
</dbReference>
<sequence length="868" mass="97491">MSKKPNELPSKYYFGDVHEHHYHNAPTTSNDALLKQVNHLREELRQQAISTTGVMDYPLDLEQAINPVKLQIKSGIRKPQAVKGGGQYRRRSEFEKLFTLNSKSIDLDQLFCYAKELAEQEARSKCRNPEARQAWIDIHSNIVGAVGHAGMGKTTLAKMLTQNVLQGSVLADTEYVFYIPLRLLNFQKQMSLVQFLLMSSNCHWPSGNNDRFLLDVLEKSNVWFVFDGLDEADFNMASRTQIASSDDITTADVFLKNILAGKLLPKSKKLLTSRPNSMYNLHLDSRPHCTVEIIGLSRVSQDNLCDQICGPQFSSQVKEKLYQHPELSAYAHIPIYCIMTIACILENLRNDTGYEITSMTDVLLHVLLKYIRTDHLRCHSCDLSKLALLAWSGLQTGTLFYSDDDLKAANINKDDFQAFLHTYIDDTSSLRFKVMEVDKRSSFSHLTWQEFLGACHVMFFMPVTEFEMCLKNMVKGQWSVVFRFMYGLCNQQLFVKARKVFSCVIEEQWKTKLDLLEQFAISEARSIATSLNEKQYFCRVCKWVWESRNDRIAKSVASNLPHCISLVDALDPNEEKAISSVLKFDNSLETLTIGKQLIGHTYQVLRSIQPAFDKFLDETSQVVAAGRLKVPVFNLCQTVVTTQTMMAIEPFLPGLSQIVLLECGLKPADAACLADLLKKHNTQLELLDLSVNEIECEGAAAISNVVSQVKKLLLRNCGIQAPGSKALATGLGNQQNMVEDLNLAFNNIGNVGAAAVAANLGKLQSLDLHDCGITADGMCAIADGLNTCEKISLSISGNNVGNEGIKHLKEHWFRFDPICLSDCGLSEECVESIESMIQEVLTDNQAQKSQIVRGLWRQSVKRRSFVEE</sequence>
<evidence type="ECO:0000256" key="1">
    <source>
        <dbReference type="ARBA" id="ARBA00022614"/>
    </source>
</evidence>
<protein>
    <submittedName>
        <fullName evidence="6">NACHT, LRR and PYD domains-containing protein 3-like</fullName>
    </submittedName>
</protein>
<dbReference type="InterPro" id="IPR041075">
    <property type="entry name" value="NOD1/2_WH"/>
</dbReference>
<gene>
    <name evidence="6" type="primary">Nlrp3-005</name>
</gene>
<reference evidence="6" key="1">
    <citation type="submission" date="2020-04" db="EMBL/GenBank/DDBJ databases">
        <authorList>
            <person name="Neveu A P."/>
        </authorList>
    </citation>
    <scope>NUCLEOTIDE SEQUENCE</scope>
    <source>
        <tissue evidence="6">Whole embryo</tissue>
    </source>
</reference>
<dbReference type="GO" id="GO:0005524">
    <property type="term" value="F:ATP binding"/>
    <property type="evidence" value="ECO:0007669"/>
    <property type="project" value="UniProtKB-KW"/>
</dbReference>
<evidence type="ECO:0000256" key="4">
    <source>
        <dbReference type="ARBA" id="ARBA00022840"/>
    </source>
</evidence>
<name>A0A6F9DN21_9ASCI</name>
<accession>A0A6F9DN21</accession>
<evidence type="ECO:0000256" key="3">
    <source>
        <dbReference type="ARBA" id="ARBA00022741"/>
    </source>
</evidence>
<keyword evidence="4" id="KW-0067">ATP-binding</keyword>
<proteinExistence type="evidence at transcript level"/>
<keyword evidence="1" id="KW-0433">Leucine-rich repeat</keyword>
<organism evidence="6">
    <name type="scientific">Phallusia mammillata</name>
    <dbReference type="NCBI Taxonomy" id="59560"/>
    <lineage>
        <taxon>Eukaryota</taxon>
        <taxon>Metazoa</taxon>
        <taxon>Chordata</taxon>
        <taxon>Tunicata</taxon>
        <taxon>Ascidiacea</taxon>
        <taxon>Phlebobranchia</taxon>
        <taxon>Ascidiidae</taxon>
        <taxon>Phallusia</taxon>
    </lineage>
</organism>
<dbReference type="InterPro" id="IPR007111">
    <property type="entry name" value="NACHT_NTPase"/>
</dbReference>
<dbReference type="Pfam" id="PF05729">
    <property type="entry name" value="NACHT"/>
    <property type="match status" value="1"/>
</dbReference>
<dbReference type="SUPFAM" id="SSF52047">
    <property type="entry name" value="RNI-like"/>
    <property type="match status" value="1"/>
</dbReference>
<dbReference type="EMBL" id="LR788511">
    <property type="protein sequence ID" value="CAB3264373.1"/>
    <property type="molecule type" value="mRNA"/>
</dbReference>
<evidence type="ECO:0000259" key="5">
    <source>
        <dbReference type="PROSITE" id="PS50837"/>
    </source>
</evidence>
<dbReference type="SUPFAM" id="SSF52540">
    <property type="entry name" value="P-loop containing nucleoside triphosphate hydrolases"/>
    <property type="match status" value="1"/>
</dbReference>
<dbReference type="PRINTS" id="PR00364">
    <property type="entry name" value="DISEASERSIST"/>
</dbReference>
<dbReference type="Pfam" id="PF13516">
    <property type="entry name" value="LRR_6"/>
    <property type="match status" value="3"/>
</dbReference>
<dbReference type="AlphaFoldDB" id="A0A6F9DN21"/>
<feature type="domain" description="NACHT" evidence="5">
    <location>
        <begin position="141"/>
        <end position="283"/>
    </location>
</feature>
<dbReference type="Gene3D" id="3.40.50.300">
    <property type="entry name" value="P-loop containing nucleotide triphosphate hydrolases"/>
    <property type="match status" value="1"/>
</dbReference>